<protein>
    <submittedName>
        <fullName evidence="3">Ornithine cyclodeaminase/alanine dehydrogenase-like protein (Mu-crystallin family)</fullName>
    </submittedName>
</protein>
<feature type="region of interest" description="Disordered" evidence="2">
    <location>
        <begin position="70"/>
        <end position="117"/>
    </location>
</feature>
<dbReference type="GO" id="GO:0005737">
    <property type="term" value="C:cytoplasm"/>
    <property type="evidence" value="ECO:0007669"/>
    <property type="project" value="TreeGrafter"/>
</dbReference>
<feature type="compositionally biased region" description="Basic residues" evidence="2">
    <location>
        <begin position="73"/>
        <end position="82"/>
    </location>
</feature>
<evidence type="ECO:0000313" key="4">
    <source>
        <dbReference type="Proteomes" id="UP000295765"/>
    </source>
</evidence>
<comment type="caution">
    <text evidence="3">The sequence shown here is derived from an EMBL/GenBank/DDBJ whole genome shotgun (WGS) entry which is preliminary data.</text>
</comment>
<keyword evidence="4" id="KW-1185">Reference proteome</keyword>
<dbReference type="AlphaFoldDB" id="A0A4V2SCX5"/>
<dbReference type="InterPro" id="IPR003462">
    <property type="entry name" value="ODC_Mu_crystall"/>
</dbReference>
<dbReference type="InterPro" id="IPR036291">
    <property type="entry name" value="NAD(P)-bd_dom_sf"/>
</dbReference>
<reference evidence="3 4" key="1">
    <citation type="submission" date="2019-03" db="EMBL/GenBank/DDBJ databases">
        <title>Genomic Encyclopedia of Type Strains, Phase IV (KMG-IV): sequencing the most valuable type-strain genomes for metagenomic binning, comparative biology and taxonomic classification.</title>
        <authorList>
            <person name="Goeker M."/>
        </authorList>
    </citation>
    <scope>NUCLEOTIDE SEQUENCE [LARGE SCALE GENOMIC DNA]</scope>
    <source>
        <strain evidence="3 4">DSM 25287</strain>
    </source>
</reference>
<evidence type="ECO:0000313" key="3">
    <source>
        <dbReference type="EMBL" id="TCO81070.1"/>
    </source>
</evidence>
<dbReference type="Proteomes" id="UP000295765">
    <property type="component" value="Unassembled WGS sequence"/>
</dbReference>
<dbReference type="Gene3D" id="3.30.1780.10">
    <property type="entry name" value="ornithine cyclodeaminase, domain 1"/>
    <property type="match status" value="1"/>
</dbReference>
<dbReference type="GO" id="GO:0019752">
    <property type="term" value="P:carboxylic acid metabolic process"/>
    <property type="evidence" value="ECO:0007669"/>
    <property type="project" value="UniProtKB-ARBA"/>
</dbReference>
<dbReference type="EMBL" id="SLWY01000010">
    <property type="protein sequence ID" value="TCO81070.1"/>
    <property type="molecule type" value="Genomic_DNA"/>
</dbReference>
<proteinExistence type="inferred from homology"/>
<dbReference type="PANTHER" id="PTHR13812:SF19">
    <property type="entry name" value="KETIMINE REDUCTASE MU-CRYSTALLIN"/>
    <property type="match status" value="1"/>
</dbReference>
<evidence type="ECO:0000256" key="1">
    <source>
        <dbReference type="ARBA" id="ARBA00008903"/>
    </source>
</evidence>
<gene>
    <name evidence="3" type="ORF">EV699_11095</name>
</gene>
<dbReference type="GO" id="GO:0016491">
    <property type="term" value="F:oxidoreductase activity"/>
    <property type="evidence" value="ECO:0007669"/>
    <property type="project" value="UniProtKB-ARBA"/>
</dbReference>
<evidence type="ECO:0000256" key="2">
    <source>
        <dbReference type="SAM" id="MobiDB-lite"/>
    </source>
</evidence>
<accession>A0A4V2SCX5</accession>
<dbReference type="Gene3D" id="3.40.50.720">
    <property type="entry name" value="NAD(P)-binding Rossmann-like Domain"/>
    <property type="match status" value="1"/>
</dbReference>
<dbReference type="NCBIfam" id="NF004793">
    <property type="entry name" value="PRK06141.1"/>
    <property type="match status" value="1"/>
</dbReference>
<sequence length="445" mass="46387">MVAILAGRIDARPATQPRLIYAHRSVILVLAAASKPKVGASQRTRIDAVAFVTMTGETLPARGQTPIVARGAGHARPRRRPAVKFSETDGAARAAPRQGEPDAIVRPRAPVRHPARPACQRACTRRVREPPMRVIGADAVRTALAWPRLIAALRAAFAAGCETPVRHHHTVAVPGAPDATLLLMPAWTPGAYLGVKIVNVFPGNAARGAPAVAGQYLLMSARDGAMLALVDGDELTARRTAAASALAADYLARRDAGHLLLVSTGRLSDYLAAAHASVRRLRRISVWGRHPGRATAVAARLAAAGLPAQAVTDLAASAAQADVISCATLATTPLIRGDWLRPGTHLDLVGGFTPAMREADDTAVRRAEVYVDTRAGAMAEAGDIVQPLASGALGAADIRAELAELARGAHPGRRDDSAITLFKSVGTALEDLAGAVLAYEHGMAA</sequence>
<dbReference type="SUPFAM" id="SSF51735">
    <property type="entry name" value="NAD(P)-binding Rossmann-fold domains"/>
    <property type="match status" value="1"/>
</dbReference>
<comment type="similarity">
    <text evidence="1">Belongs to the ornithine cyclodeaminase/mu-crystallin family.</text>
</comment>
<organism evidence="3 4">
    <name type="scientific">Plasticicumulans lactativorans</name>
    <dbReference type="NCBI Taxonomy" id="1133106"/>
    <lineage>
        <taxon>Bacteria</taxon>
        <taxon>Pseudomonadati</taxon>
        <taxon>Pseudomonadota</taxon>
        <taxon>Gammaproteobacteria</taxon>
        <taxon>Candidatus Competibacteraceae</taxon>
        <taxon>Plasticicumulans</taxon>
    </lineage>
</organism>
<dbReference type="Pfam" id="PF02423">
    <property type="entry name" value="OCD_Mu_crystall"/>
    <property type="match status" value="1"/>
</dbReference>
<name>A0A4V2SCX5_9GAMM</name>
<dbReference type="InterPro" id="IPR023401">
    <property type="entry name" value="ODC_N"/>
</dbReference>
<dbReference type="FunFam" id="3.40.50.720:FF:000311">
    <property type="entry name" value="Ornithine cyclodeaminase"/>
    <property type="match status" value="1"/>
</dbReference>
<dbReference type="PANTHER" id="PTHR13812">
    <property type="entry name" value="KETIMINE REDUCTASE MU-CRYSTALLIN"/>
    <property type="match status" value="1"/>
</dbReference>